<sequence length="232" mass="25599">MAINSGSGITHVFLDVDGTLLNTVSWDLIRVALGVETESKELEKRYHAKELSYDEWALADSSLWIGKDYEKAVECFENPSFNKNVVEGCHRMAEEAGLTLILLSGGMDVNCLALTRHLPISCFFANRLRHEGGKITKVEYTVSLKAKGDIIREYMETYGLKSEQVAHVGDGCNDISAFEAAGLKIAFRSRDKALKEAADIVIGEDFLEVAQAIIDRADTSLQGGQRLLPVEE</sequence>
<proteinExistence type="predicted"/>
<dbReference type="PRINTS" id="PR00119">
    <property type="entry name" value="CATATPASE"/>
</dbReference>
<evidence type="ECO:0000256" key="2">
    <source>
        <dbReference type="ARBA" id="ARBA00005135"/>
    </source>
</evidence>
<keyword evidence="10" id="KW-1185">Reference proteome</keyword>
<dbReference type="NCBIfam" id="TIGR01488">
    <property type="entry name" value="HAD-SF-IB"/>
    <property type="match status" value="1"/>
</dbReference>
<evidence type="ECO:0000313" key="9">
    <source>
        <dbReference type="EMBL" id="KAG9390240.1"/>
    </source>
</evidence>
<protein>
    <recommendedName>
        <fullName evidence="3">phosphoserine phosphatase</fullName>
        <ecNumber evidence="3">3.1.3.3</ecNumber>
    </recommendedName>
</protein>
<evidence type="ECO:0000256" key="6">
    <source>
        <dbReference type="ARBA" id="ARBA00022801"/>
    </source>
</evidence>
<dbReference type="GO" id="GO:0005737">
    <property type="term" value="C:cytoplasm"/>
    <property type="evidence" value="ECO:0007669"/>
    <property type="project" value="TreeGrafter"/>
</dbReference>
<evidence type="ECO:0000256" key="1">
    <source>
        <dbReference type="ARBA" id="ARBA00001946"/>
    </source>
</evidence>
<evidence type="ECO:0000256" key="8">
    <source>
        <dbReference type="ARBA" id="ARBA00023299"/>
    </source>
</evidence>
<keyword evidence="7" id="KW-0460">Magnesium</keyword>
<keyword evidence="8" id="KW-0718">Serine biosynthesis</keyword>
<dbReference type="SUPFAM" id="SSF56784">
    <property type="entry name" value="HAD-like"/>
    <property type="match status" value="1"/>
</dbReference>
<dbReference type="GO" id="GO:0000287">
    <property type="term" value="F:magnesium ion binding"/>
    <property type="evidence" value="ECO:0007669"/>
    <property type="project" value="TreeGrafter"/>
</dbReference>
<dbReference type="GO" id="GO:0036424">
    <property type="term" value="F:L-phosphoserine phosphatase activity"/>
    <property type="evidence" value="ECO:0007669"/>
    <property type="project" value="TreeGrafter"/>
</dbReference>
<keyword evidence="4" id="KW-0028">Amino-acid biosynthesis</keyword>
<dbReference type="EMBL" id="JAHDYR010000066">
    <property type="protein sequence ID" value="KAG9390240.1"/>
    <property type="molecule type" value="Genomic_DNA"/>
</dbReference>
<reference evidence="9" key="1">
    <citation type="submission" date="2021-05" db="EMBL/GenBank/DDBJ databases">
        <title>A free-living protist that lacks canonical eukaryotic 1 DNA replication and segregation systems.</title>
        <authorList>
            <person name="Salas-Leiva D.E."/>
            <person name="Tromer E.C."/>
            <person name="Curtis B.A."/>
            <person name="Jerlstrom-Hultqvist J."/>
            <person name="Kolisko M."/>
            <person name="Yi Z."/>
            <person name="Salas-Leiva J.S."/>
            <person name="Gallot-Lavallee L."/>
            <person name="Kops G.J.P.L."/>
            <person name="Archibald J.M."/>
            <person name="Simpson A.G.B."/>
            <person name="Roger A.J."/>
        </authorList>
    </citation>
    <scope>NUCLEOTIDE SEQUENCE</scope>
    <source>
        <strain evidence="9">BICM</strain>
    </source>
</reference>
<evidence type="ECO:0000256" key="3">
    <source>
        <dbReference type="ARBA" id="ARBA00012640"/>
    </source>
</evidence>
<comment type="cofactor">
    <cofactor evidence="1">
        <name>Mg(2+)</name>
        <dbReference type="ChEBI" id="CHEBI:18420"/>
    </cofactor>
</comment>
<dbReference type="PANTHER" id="PTHR43344">
    <property type="entry name" value="PHOSPHOSERINE PHOSPHATASE"/>
    <property type="match status" value="1"/>
</dbReference>
<dbReference type="GO" id="GO:0006564">
    <property type="term" value="P:L-serine biosynthetic process"/>
    <property type="evidence" value="ECO:0007669"/>
    <property type="project" value="UniProtKB-KW"/>
</dbReference>
<evidence type="ECO:0000256" key="4">
    <source>
        <dbReference type="ARBA" id="ARBA00022605"/>
    </source>
</evidence>
<comment type="pathway">
    <text evidence="2">Amino-acid biosynthesis; L-serine biosynthesis; L-serine from 3-phospho-D-glycerate: step 3/3.</text>
</comment>
<keyword evidence="6" id="KW-0378">Hydrolase</keyword>
<name>A0A8J6ASB2_9EUKA</name>
<dbReference type="EC" id="3.1.3.3" evidence="3"/>
<dbReference type="Proteomes" id="UP000717585">
    <property type="component" value="Unassembled WGS sequence"/>
</dbReference>
<dbReference type="Gene3D" id="3.40.50.1000">
    <property type="entry name" value="HAD superfamily/HAD-like"/>
    <property type="match status" value="1"/>
</dbReference>
<comment type="caution">
    <text evidence="9">The sequence shown here is derived from an EMBL/GenBank/DDBJ whole genome shotgun (WGS) entry which is preliminary data.</text>
</comment>
<dbReference type="PANTHER" id="PTHR43344:SF2">
    <property type="entry name" value="PHOSPHOSERINE PHOSPHATASE"/>
    <property type="match status" value="1"/>
</dbReference>
<dbReference type="InterPro" id="IPR023214">
    <property type="entry name" value="HAD_sf"/>
</dbReference>
<organism evidence="9 10">
    <name type="scientific">Carpediemonas membranifera</name>
    <dbReference type="NCBI Taxonomy" id="201153"/>
    <lineage>
        <taxon>Eukaryota</taxon>
        <taxon>Metamonada</taxon>
        <taxon>Carpediemonas-like organisms</taxon>
        <taxon>Carpediemonas</taxon>
    </lineage>
</organism>
<dbReference type="InterPro" id="IPR050582">
    <property type="entry name" value="HAD-like_SerB"/>
</dbReference>
<evidence type="ECO:0000256" key="5">
    <source>
        <dbReference type="ARBA" id="ARBA00022723"/>
    </source>
</evidence>
<dbReference type="OrthoDB" id="27226at2759"/>
<gene>
    <name evidence="9" type="ORF">J8273_8280</name>
</gene>
<accession>A0A8J6ASB2</accession>
<dbReference type="InterPro" id="IPR036412">
    <property type="entry name" value="HAD-like_sf"/>
</dbReference>
<evidence type="ECO:0000256" key="7">
    <source>
        <dbReference type="ARBA" id="ARBA00022842"/>
    </source>
</evidence>
<evidence type="ECO:0000313" key="10">
    <source>
        <dbReference type="Proteomes" id="UP000717585"/>
    </source>
</evidence>
<keyword evidence="5" id="KW-0479">Metal-binding</keyword>
<dbReference type="Pfam" id="PF00702">
    <property type="entry name" value="Hydrolase"/>
    <property type="match status" value="1"/>
</dbReference>
<dbReference type="AlphaFoldDB" id="A0A8J6ASB2"/>